<dbReference type="CDD" id="cd00138">
    <property type="entry name" value="PLDc_SF"/>
    <property type="match status" value="1"/>
</dbReference>
<keyword evidence="2" id="KW-1185">Reference proteome</keyword>
<dbReference type="RefSeq" id="WP_047878015.1">
    <property type="nucleotide sequence ID" value="NZ_LDOT01000006.1"/>
</dbReference>
<dbReference type="PATRIC" id="fig|1195763.3.peg.1348"/>
<dbReference type="Proteomes" id="UP000036097">
    <property type="component" value="Unassembled WGS sequence"/>
</dbReference>
<dbReference type="Gene3D" id="3.30.870.10">
    <property type="entry name" value="Endonuclease Chain A"/>
    <property type="match status" value="2"/>
</dbReference>
<reference evidence="1 2" key="1">
    <citation type="submission" date="2015-05" db="EMBL/GenBank/DDBJ databases">
        <title>Photobacterium galathea sp. nov.</title>
        <authorList>
            <person name="Machado H."/>
            <person name="Gram L."/>
        </authorList>
    </citation>
    <scope>NUCLEOTIDE SEQUENCE [LARGE SCALE GENOMIC DNA]</scope>
    <source>
        <strain evidence="1 2">CGMCC 1.12159</strain>
    </source>
</reference>
<proteinExistence type="predicted"/>
<gene>
    <name evidence="1" type="ORF">ABT56_06350</name>
</gene>
<dbReference type="STRING" id="1195763.ABT56_06350"/>
<comment type="caution">
    <text evidence="1">The sequence shown here is derived from an EMBL/GenBank/DDBJ whole genome shotgun (WGS) entry which is preliminary data.</text>
</comment>
<evidence type="ECO:0008006" key="3">
    <source>
        <dbReference type="Google" id="ProtNLM"/>
    </source>
</evidence>
<dbReference type="EMBL" id="LDOT01000006">
    <property type="protein sequence ID" value="KLV07164.1"/>
    <property type="molecule type" value="Genomic_DNA"/>
</dbReference>
<evidence type="ECO:0000313" key="2">
    <source>
        <dbReference type="Proteomes" id="UP000036097"/>
    </source>
</evidence>
<dbReference type="AlphaFoldDB" id="A0A0J1H5U4"/>
<dbReference type="OrthoDB" id="8769320at2"/>
<accession>A0A0J1H5U4</accession>
<sequence length="668" mass="76398">MTKSFKLAEELAKQLQSLGHIKHAWFTTFNLNMDFFERHVLSTLLQMDKPRSRIDFELMQQKLNGGIKEGRKGNANIIANMDVKVFADQRMYDASDLKRTAIEVYGVNPALLDGGRKKVLNNSTLFHPKVIFLQDEDGQAILGAGSANLTLSGWSTNQEVFTFQRVECQYQVEAIRAFFKPLFEVNQVETKISFPRNLRSEITPSDWCFVHTFIKNSSDGKHKTLLSHLLGHSDEAARDLVVWSPYFPSDLAGFIQRLKSVALPHQLKLHLVPDLVENQRMRTQWSEDLLPLFSDESMRFYRSPIAKDERSELCHAKVWMTNDKLAIGSWNFTTPGSNLDLDSKGAGQVNIEAGIILANQQPLQTVLTQLLSITEDNFMQSKELSQHVLEVAELMPVETRVVFDWQTLTYHIELLKIDDDLAWQSVELHLPDLDEPLYVVKTASETVYATTHKLSQEPQALLVNHAYELVLTNGLRYRGFIVEHNSMMRRVEEFESLDDIFNSLIEGRSLESNPNASLRSAILGNDHDWLDEQEAGSLSEPQSSPTLSYFRMFQAMDSFEQRIQTLKSDRMIEQYAFVVPGCLVEMGLKIRHELTENANVFNWYMKQEFNLLVDQVKKNANDSDLKARLSDLRFKSNDSVIRAKELQNSIGSGQYRSLIKGKCNYVSI</sequence>
<name>A0A0J1H5U4_9GAMM</name>
<organism evidence="1 2">
    <name type="scientific">Photobacterium aquae</name>
    <dbReference type="NCBI Taxonomy" id="1195763"/>
    <lineage>
        <taxon>Bacteria</taxon>
        <taxon>Pseudomonadati</taxon>
        <taxon>Pseudomonadota</taxon>
        <taxon>Gammaproteobacteria</taxon>
        <taxon>Vibrionales</taxon>
        <taxon>Vibrionaceae</taxon>
        <taxon>Photobacterium</taxon>
    </lineage>
</organism>
<protein>
    <recommendedName>
        <fullName evidence="3">PLD phosphodiesterase domain-containing protein</fullName>
    </recommendedName>
</protein>
<evidence type="ECO:0000313" key="1">
    <source>
        <dbReference type="EMBL" id="KLV07164.1"/>
    </source>
</evidence>